<evidence type="ECO:0000256" key="3">
    <source>
        <dbReference type="PIRSR" id="PIRSR000106-1"/>
    </source>
</evidence>
<dbReference type="STRING" id="542762.A0A4S4ETC1"/>
<proteinExistence type="inferred from homology"/>
<keyword evidence="9" id="KW-1185">Reference proteome</keyword>
<comment type="cofactor">
    <cofactor evidence="5">
        <name>Mg(2+)</name>
        <dbReference type="ChEBI" id="CHEBI:18420"/>
    </cofactor>
    <cofactor evidence="5">
        <name>Mn(2+)</name>
        <dbReference type="ChEBI" id="CHEBI:29035"/>
    </cofactor>
    <text evidence="5">Divalent metal cations. Prefers magnesium or manganese.</text>
</comment>
<dbReference type="SMART" id="SM01274">
    <property type="entry name" value="malic"/>
    <property type="match status" value="1"/>
</dbReference>
<dbReference type="InterPro" id="IPR001891">
    <property type="entry name" value="Malic_OxRdtase"/>
</dbReference>
<evidence type="ECO:0000313" key="8">
    <source>
        <dbReference type="EMBL" id="THG20131.1"/>
    </source>
</evidence>
<keyword evidence="2" id="KW-0560">Oxidoreductase</keyword>
<organism evidence="8 9">
    <name type="scientific">Camellia sinensis var. sinensis</name>
    <name type="common">China tea</name>
    <dbReference type="NCBI Taxonomy" id="542762"/>
    <lineage>
        <taxon>Eukaryota</taxon>
        <taxon>Viridiplantae</taxon>
        <taxon>Streptophyta</taxon>
        <taxon>Embryophyta</taxon>
        <taxon>Tracheophyta</taxon>
        <taxon>Spermatophyta</taxon>
        <taxon>Magnoliopsida</taxon>
        <taxon>eudicotyledons</taxon>
        <taxon>Gunneridae</taxon>
        <taxon>Pentapetalae</taxon>
        <taxon>asterids</taxon>
        <taxon>Ericales</taxon>
        <taxon>Theaceae</taxon>
        <taxon>Camellia</taxon>
    </lineage>
</organism>
<keyword evidence="5" id="KW-0479">Metal-binding</keyword>
<accession>A0A4S4ETC1</accession>
<gene>
    <name evidence="8" type="ORF">TEA_002367</name>
</gene>
<dbReference type="PANTHER" id="PTHR23406">
    <property type="entry name" value="MALIC ENZYME-RELATED"/>
    <property type="match status" value="1"/>
</dbReference>
<dbReference type="GO" id="GO:0051287">
    <property type="term" value="F:NAD binding"/>
    <property type="evidence" value="ECO:0007669"/>
    <property type="project" value="InterPro"/>
</dbReference>
<dbReference type="SMART" id="SM00919">
    <property type="entry name" value="Malic_M"/>
    <property type="match status" value="1"/>
</dbReference>
<dbReference type="InterPro" id="IPR036291">
    <property type="entry name" value="NAD(P)-bd_dom_sf"/>
</dbReference>
<dbReference type="PIRSF" id="PIRSF000106">
    <property type="entry name" value="ME"/>
    <property type="match status" value="1"/>
</dbReference>
<evidence type="ECO:0000259" key="7">
    <source>
        <dbReference type="SMART" id="SM01274"/>
    </source>
</evidence>
<evidence type="ECO:0000256" key="5">
    <source>
        <dbReference type="PIRSR" id="PIRSR000106-3"/>
    </source>
</evidence>
<protein>
    <recommendedName>
        <fullName evidence="10">Malic enzyme</fullName>
    </recommendedName>
</protein>
<dbReference type="GO" id="GO:0006108">
    <property type="term" value="P:malate metabolic process"/>
    <property type="evidence" value="ECO:0007669"/>
    <property type="project" value="TreeGrafter"/>
</dbReference>
<feature type="domain" description="Malic enzyme NAD-binding" evidence="6">
    <location>
        <begin position="271"/>
        <end position="536"/>
    </location>
</feature>
<feature type="domain" description="Malic enzyme N-terminal" evidence="7">
    <location>
        <begin position="25"/>
        <end position="261"/>
    </location>
</feature>
<dbReference type="SUPFAM" id="SSF51735">
    <property type="entry name" value="NAD(P)-binding Rossmann-fold domains"/>
    <property type="match status" value="2"/>
</dbReference>
<feature type="binding site" evidence="4">
    <location>
        <position position="470"/>
    </location>
    <ligand>
        <name>(S)-malate</name>
        <dbReference type="ChEBI" id="CHEBI:15589"/>
    </ligand>
</feature>
<feature type="binding site" evidence="4">
    <location>
        <position position="157"/>
    </location>
    <ligand>
        <name>(S)-malate</name>
        <dbReference type="ChEBI" id="CHEBI:15589"/>
    </ligand>
</feature>
<dbReference type="Gene3D" id="3.40.50.720">
    <property type="entry name" value="NAD(P)-binding Rossmann-like Domain"/>
    <property type="match status" value="1"/>
</dbReference>
<dbReference type="NCBIfam" id="NF010052">
    <property type="entry name" value="PRK13529.1"/>
    <property type="match status" value="1"/>
</dbReference>
<dbReference type="InterPro" id="IPR037062">
    <property type="entry name" value="Malic_N_dom_sf"/>
</dbReference>
<feature type="active site" description="Proton donor" evidence="3">
    <location>
        <position position="49"/>
    </location>
</feature>
<dbReference type="SUPFAM" id="SSF53223">
    <property type="entry name" value="Aminoacid dehydrogenase-like, N-terminal domain"/>
    <property type="match status" value="2"/>
</dbReference>
<reference evidence="8 9" key="1">
    <citation type="journal article" date="2018" name="Proc. Natl. Acad. Sci. U.S.A.">
        <title>Draft genome sequence of Camellia sinensis var. sinensis provides insights into the evolution of the tea genome and tea quality.</title>
        <authorList>
            <person name="Wei C."/>
            <person name="Yang H."/>
            <person name="Wang S."/>
            <person name="Zhao J."/>
            <person name="Liu C."/>
            <person name="Gao L."/>
            <person name="Xia E."/>
            <person name="Lu Y."/>
            <person name="Tai Y."/>
            <person name="She G."/>
            <person name="Sun J."/>
            <person name="Cao H."/>
            <person name="Tong W."/>
            <person name="Gao Q."/>
            <person name="Li Y."/>
            <person name="Deng W."/>
            <person name="Jiang X."/>
            <person name="Wang W."/>
            <person name="Chen Q."/>
            <person name="Zhang S."/>
            <person name="Li H."/>
            <person name="Wu J."/>
            <person name="Wang P."/>
            <person name="Li P."/>
            <person name="Shi C."/>
            <person name="Zheng F."/>
            <person name="Jian J."/>
            <person name="Huang B."/>
            <person name="Shan D."/>
            <person name="Shi M."/>
            <person name="Fang C."/>
            <person name="Yue Y."/>
            <person name="Li F."/>
            <person name="Li D."/>
            <person name="Wei S."/>
            <person name="Han B."/>
            <person name="Jiang C."/>
            <person name="Yin Y."/>
            <person name="Xia T."/>
            <person name="Zhang Z."/>
            <person name="Bennetzen J.L."/>
            <person name="Zhao S."/>
            <person name="Wan X."/>
        </authorList>
    </citation>
    <scope>NUCLEOTIDE SEQUENCE [LARGE SCALE GENOMIC DNA]</scope>
    <source>
        <strain evidence="9">cv. Shuchazao</strain>
        <tissue evidence="8">Leaf</tissue>
    </source>
</reference>
<evidence type="ECO:0000259" key="6">
    <source>
        <dbReference type="SMART" id="SM00919"/>
    </source>
</evidence>
<comment type="caution">
    <text evidence="8">The sequence shown here is derived from an EMBL/GenBank/DDBJ whole genome shotgun (WGS) entry which is preliminary data.</text>
</comment>
<dbReference type="GO" id="GO:0004471">
    <property type="term" value="F:malate dehydrogenase (decarboxylating) (NAD+) activity"/>
    <property type="evidence" value="ECO:0007669"/>
    <property type="project" value="TreeGrafter"/>
</dbReference>
<feature type="binding site" evidence="4">
    <location>
        <position position="425"/>
    </location>
    <ligand>
        <name>(S)-malate</name>
        <dbReference type="ChEBI" id="CHEBI:15589"/>
    </ligand>
</feature>
<feature type="binding site" evidence="5">
    <location>
        <position position="247"/>
    </location>
    <ligand>
        <name>a divalent metal cation</name>
        <dbReference type="ChEBI" id="CHEBI:60240"/>
    </ligand>
</feature>
<name>A0A4S4ETC1_CAMSN</name>
<dbReference type="InterPro" id="IPR012302">
    <property type="entry name" value="Malic_NAD-bd"/>
</dbReference>
<dbReference type="EMBL" id="SDRB02002099">
    <property type="protein sequence ID" value="THG20131.1"/>
    <property type="molecule type" value="Genomic_DNA"/>
</dbReference>
<evidence type="ECO:0000256" key="4">
    <source>
        <dbReference type="PIRSR" id="PIRSR000106-2"/>
    </source>
</evidence>
<dbReference type="AlphaFoldDB" id="A0A4S4ETC1"/>
<dbReference type="Proteomes" id="UP000306102">
    <property type="component" value="Unassembled WGS sequence"/>
</dbReference>
<feature type="active site" description="Proton acceptor" evidence="3">
    <location>
        <position position="175"/>
    </location>
</feature>
<dbReference type="PANTHER" id="PTHR23406:SF32">
    <property type="entry name" value="NADP-DEPENDENT MALIC ENZYME"/>
    <property type="match status" value="1"/>
</dbReference>
<comment type="similarity">
    <text evidence="1">Belongs to the malic enzymes family.</text>
</comment>
<evidence type="ECO:0000256" key="2">
    <source>
        <dbReference type="ARBA" id="ARBA00023002"/>
    </source>
</evidence>
<dbReference type="InterPro" id="IPR012301">
    <property type="entry name" value="Malic_N_dom"/>
</dbReference>
<sequence>MIYHTFLRTVHQICMKRNIYPPLRVCLDEVFPFPLVLIAKIEEYAPIVYTPTVGLVCQNYSGLFRRPRGMYFSAADRGEMMSMVYNWPADQCGTWNCLPVILFGFTLPLRVSKIFQGCDARRMNLSFLAFIVSHLLNDLHEVCYLEVDMIVVTDGSRILGLGDLGVQGIGIAIGKLDLYVAAAGMNPQRVLPVMIDVGTNNDKLLKDPLYLGLQEHRLDGEEYIAVLDEFMESVFTRWPNVIVQFEDFQSKWAFKLLQRYRNRYRMFNDDVQVTAGVAIAGLLGAVRAQGKPMIDFPKQKIVVAGAGSAGIGVLNAARKTMARMLGNNESAFDSARSQFWVVDANGLITEERENIDPDALPFARKVNEAGRQGLREGASLVEVVRQVKPDVLLGLSAVGGLFSKEVLEALKCSTSTRPAIFAMSNPTKNAECTPEEAFSILGENIIFASGSPFKDVDLGNGHIGHCNQGNNMYLFPGIGLGTLLSGSRVISDGMLQAAAECGGGKSQISYFARIVDSNTSVSVYPQITTTVQITSTNKITSQEPTRMNPMLRLPYLSLLGFWKGWRCLAAYMTEEEVLKGTIYPPISRIRDIAKEVAAAVIKEAIEEDLAEGYRDMDPRELQKLNNEEIVAYVQNNMWSPEYPTLVYKNE</sequence>
<dbReference type="Pfam" id="PF03949">
    <property type="entry name" value="Malic_M"/>
    <property type="match status" value="2"/>
</dbReference>
<dbReference type="InterPro" id="IPR046346">
    <property type="entry name" value="Aminoacid_DH-like_N_sf"/>
</dbReference>
<dbReference type="GO" id="GO:0005739">
    <property type="term" value="C:mitochondrion"/>
    <property type="evidence" value="ECO:0007669"/>
    <property type="project" value="TreeGrafter"/>
</dbReference>
<evidence type="ECO:0000256" key="1">
    <source>
        <dbReference type="ARBA" id="ARBA00008785"/>
    </source>
</evidence>
<dbReference type="Gene3D" id="3.40.50.10380">
    <property type="entry name" value="Malic enzyme, N-terminal domain"/>
    <property type="match status" value="1"/>
</dbReference>
<dbReference type="GO" id="GO:0046872">
    <property type="term" value="F:metal ion binding"/>
    <property type="evidence" value="ECO:0007669"/>
    <property type="project" value="UniProtKB-KW"/>
</dbReference>
<feature type="binding site" evidence="5">
    <location>
        <position position="246"/>
    </location>
    <ligand>
        <name>a divalent metal cation</name>
        <dbReference type="ChEBI" id="CHEBI:60240"/>
    </ligand>
</feature>
<evidence type="ECO:0000313" key="9">
    <source>
        <dbReference type="Proteomes" id="UP000306102"/>
    </source>
</evidence>
<evidence type="ECO:0008006" key="10">
    <source>
        <dbReference type="Google" id="ProtNLM"/>
    </source>
</evidence>
<dbReference type="Pfam" id="PF00390">
    <property type="entry name" value="malic"/>
    <property type="match status" value="2"/>
</dbReference>
<feature type="binding site" evidence="5">
    <location>
        <position position="270"/>
    </location>
    <ligand>
        <name>a divalent metal cation</name>
        <dbReference type="ChEBI" id="CHEBI:60240"/>
    </ligand>
</feature>
<dbReference type="FunFam" id="3.40.50.720:FF:000237">
    <property type="entry name" value="Malic enzyme"/>
    <property type="match status" value="1"/>
</dbReference>